<gene>
    <name evidence="1" type="ORF">TVAG_008860</name>
</gene>
<dbReference type="InterPro" id="IPR032675">
    <property type="entry name" value="LRR_dom_sf"/>
</dbReference>
<evidence type="ECO:0000313" key="1">
    <source>
        <dbReference type="EMBL" id="EAX95875.1"/>
    </source>
</evidence>
<dbReference type="PANTHER" id="PTHR45661">
    <property type="entry name" value="SURFACE ANTIGEN"/>
    <property type="match status" value="1"/>
</dbReference>
<dbReference type="Gene3D" id="3.80.10.10">
    <property type="entry name" value="Ribonuclease Inhibitor"/>
    <property type="match status" value="3"/>
</dbReference>
<dbReference type="VEuPathDB" id="TrichDB:TVAG_008860"/>
<dbReference type="Proteomes" id="UP000001542">
    <property type="component" value="Unassembled WGS sequence"/>
</dbReference>
<protein>
    <submittedName>
        <fullName evidence="1">Surface antigen BspA-like</fullName>
    </submittedName>
</protein>
<reference evidence="1" key="1">
    <citation type="submission" date="2006-10" db="EMBL/GenBank/DDBJ databases">
        <authorList>
            <person name="Amadeo P."/>
            <person name="Zhao Q."/>
            <person name="Wortman J."/>
            <person name="Fraser-Liggett C."/>
            <person name="Carlton J."/>
        </authorList>
    </citation>
    <scope>NUCLEOTIDE SEQUENCE</scope>
    <source>
        <strain evidence="1">G3</strain>
    </source>
</reference>
<dbReference type="RefSeq" id="XP_001308805.1">
    <property type="nucleotide sequence ID" value="XM_001308804.1"/>
</dbReference>
<dbReference type="VEuPathDB" id="TrichDB:TVAGG3_0313740"/>
<dbReference type="SUPFAM" id="SSF52058">
    <property type="entry name" value="L domain-like"/>
    <property type="match status" value="1"/>
</dbReference>
<dbReference type="OrthoDB" id="6363818at2759"/>
<dbReference type="Pfam" id="PF13306">
    <property type="entry name" value="LRR_5"/>
    <property type="match status" value="5"/>
</dbReference>
<evidence type="ECO:0000313" key="2">
    <source>
        <dbReference type="Proteomes" id="UP000001542"/>
    </source>
</evidence>
<dbReference type="KEGG" id="tva:4753637"/>
<dbReference type="InterPro" id="IPR053139">
    <property type="entry name" value="Surface_bspA-like"/>
</dbReference>
<reference evidence="1" key="2">
    <citation type="journal article" date="2007" name="Science">
        <title>Draft genome sequence of the sexually transmitted pathogen Trichomonas vaginalis.</title>
        <authorList>
            <person name="Carlton J.M."/>
            <person name="Hirt R.P."/>
            <person name="Silva J.C."/>
            <person name="Delcher A.L."/>
            <person name="Schatz M."/>
            <person name="Zhao Q."/>
            <person name="Wortman J.R."/>
            <person name="Bidwell S.L."/>
            <person name="Alsmark U.C.M."/>
            <person name="Besteiro S."/>
            <person name="Sicheritz-Ponten T."/>
            <person name="Noel C.J."/>
            <person name="Dacks J.B."/>
            <person name="Foster P.G."/>
            <person name="Simillion C."/>
            <person name="Van de Peer Y."/>
            <person name="Miranda-Saavedra D."/>
            <person name="Barton G.J."/>
            <person name="Westrop G.D."/>
            <person name="Mueller S."/>
            <person name="Dessi D."/>
            <person name="Fiori P.L."/>
            <person name="Ren Q."/>
            <person name="Paulsen I."/>
            <person name="Zhang H."/>
            <person name="Bastida-Corcuera F.D."/>
            <person name="Simoes-Barbosa A."/>
            <person name="Brown M.T."/>
            <person name="Hayes R.D."/>
            <person name="Mukherjee M."/>
            <person name="Okumura C.Y."/>
            <person name="Schneider R."/>
            <person name="Smith A.J."/>
            <person name="Vanacova S."/>
            <person name="Villalvazo M."/>
            <person name="Haas B.J."/>
            <person name="Pertea M."/>
            <person name="Feldblyum T.V."/>
            <person name="Utterback T.R."/>
            <person name="Shu C.L."/>
            <person name="Osoegawa K."/>
            <person name="de Jong P.J."/>
            <person name="Hrdy I."/>
            <person name="Horvathova L."/>
            <person name="Zubacova Z."/>
            <person name="Dolezal P."/>
            <person name="Malik S.B."/>
            <person name="Logsdon J.M. Jr."/>
            <person name="Henze K."/>
            <person name="Gupta A."/>
            <person name="Wang C.C."/>
            <person name="Dunne R.L."/>
            <person name="Upcroft J.A."/>
            <person name="Upcroft P."/>
            <person name="White O."/>
            <person name="Salzberg S.L."/>
            <person name="Tang P."/>
            <person name="Chiu C.-H."/>
            <person name="Lee Y.-S."/>
            <person name="Embley T.M."/>
            <person name="Coombs G.H."/>
            <person name="Mottram J.C."/>
            <person name="Tachezy J."/>
            <person name="Fraser-Liggett C.M."/>
            <person name="Johnson P.J."/>
        </authorList>
    </citation>
    <scope>NUCLEOTIDE SEQUENCE [LARGE SCALE GENOMIC DNA]</scope>
    <source>
        <strain evidence="1">G3</strain>
    </source>
</reference>
<dbReference type="EMBL" id="DS113784">
    <property type="protein sequence ID" value="EAX95875.1"/>
    <property type="molecule type" value="Genomic_DNA"/>
</dbReference>
<keyword evidence="2" id="KW-1185">Reference proteome</keyword>
<name>A2FGT1_TRIV3</name>
<dbReference type="AlphaFoldDB" id="A2FGT1"/>
<organism evidence="1 2">
    <name type="scientific">Trichomonas vaginalis (strain ATCC PRA-98 / G3)</name>
    <dbReference type="NCBI Taxonomy" id="412133"/>
    <lineage>
        <taxon>Eukaryota</taxon>
        <taxon>Metamonada</taxon>
        <taxon>Parabasalia</taxon>
        <taxon>Trichomonadida</taxon>
        <taxon>Trichomonadidae</taxon>
        <taxon>Trichomonas</taxon>
    </lineage>
</organism>
<dbReference type="InterPro" id="IPR026906">
    <property type="entry name" value="LRR_5"/>
</dbReference>
<proteinExistence type="predicted"/>
<dbReference type="STRING" id="5722.A2FGT1"/>
<sequence length="673" mass="74772">MVINLPDSVETIDGYVAGHSWPFATTGTTSFNISPNSKLTTLKSECFSQVRCSSIFIPKNVTQIGNSIFADSNIAGIIIDKDNTVYRTDGKSIYSGENNNTLFAVVRKNIGQYIVPDYITSISGGCFRTCEVSKITLHERINYIGSWAFSKTGITSMKIPELVTNIKQSCFQECYSLQYVNLSNQTTIIETMAFYNCPNLLEMKIPETLTTISNAAFFNCMKLNLDIANNTHINYVDRMLFTNERKSLSDYFGDDPNTDLVIPDGLNFVGYSAFKGKKLRSILFNGASLIEVAELAFSQCTLDKITLPSSLKSIEGNCFEGCTNLKTIEFSNNEVLTTIPKNCFNGCTQLRNIILPSSITTISERAFAGCTNIGDIGLSATQIQNIGIYAFVNSGITSCDNGKNLLTFDYGAFMNSNIQSLTVSTRSISENCFYNCIYLTSITFDDNLASIEASAFEKCPLLREFVIPSSLIVIKSFAFRNCISLYKVSLSMNSVLPEIYGGTFINCPQLVSIKLNPEDRSYRFSNGALTNYEETKLITFIPSSPIDTYIVPMTMTSIGNYAFMSCSNLVRILFSGNNIQSIGRESFKDCTKLEFLFITSTSLSTIGDNAFDNTPYLRKCGSVRCDESKTDIFIQRNIPSISFRLDCKHERITCLQKSSYSISILLISPFIIM</sequence>
<accession>A2FGT1</accession>
<dbReference type="PANTHER" id="PTHR45661:SF3">
    <property type="entry name" value="IG-LIKE DOMAIN-CONTAINING PROTEIN"/>
    <property type="match status" value="1"/>
</dbReference>
<dbReference type="InParanoid" id="A2FGT1"/>